<dbReference type="InterPro" id="IPR008816">
    <property type="entry name" value="Gly_zipper_2TM_dom"/>
</dbReference>
<gene>
    <name evidence="4" type="ORF">GHT07_16870</name>
</gene>
<keyword evidence="2" id="KW-0472">Membrane</keyword>
<dbReference type="AlphaFoldDB" id="A0A844BER6"/>
<protein>
    <submittedName>
        <fullName evidence="4">Glycine zipper 2TM domain-containing protein</fullName>
    </submittedName>
</protein>
<sequence length="206" mass="20702">MPVRPAPTARRGIGATFAPAPMTVMAPSQSSKEYTMQSTKSILTLASIAALTAGLTGCASGPYYGANTYPAGPTTTVTTVASVQPAGVVEYGRITDVSLVSGTSGTSRANSTTGTIVGAVVGGALGNLVGGGTGRVVATVLGAAGGAVVGNRLANNDGQLRAMNGPIYRLTVTTDQGNYRQYDVTAASDLRVGDRVRIENGTIYQG</sequence>
<dbReference type="Proteomes" id="UP000487350">
    <property type="component" value="Unassembled WGS sequence"/>
</dbReference>
<evidence type="ECO:0000313" key="4">
    <source>
        <dbReference type="EMBL" id="MRD48951.1"/>
    </source>
</evidence>
<dbReference type="Pfam" id="PF05433">
    <property type="entry name" value="Rick_17kDa_Anti"/>
    <property type="match status" value="1"/>
</dbReference>
<organism evidence="4 5">
    <name type="scientific">Caenimonas koreensis DSM 17982</name>
    <dbReference type="NCBI Taxonomy" id="1121255"/>
    <lineage>
        <taxon>Bacteria</taxon>
        <taxon>Pseudomonadati</taxon>
        <taxon>Pseudomonadota</taxon>
        <taxon>Betaproteobacteria</taxon>
        <taxon>Burkholderiales</taxon>
        <taxon>Comamonadaceae</taxon>
        <taxon>Caenimonas</taxon>
    </lineage>
</organism>
<dbReference type="InterPro" id="IPR051407">
    <property type="entry name" value="Bact_OM_lipoprot/Surf_antigen"/>
</dbReference>
<accession>A0A844BER6</accession>
<keyword evidence="5" id="KW-1185">Reference proteome</keyword>
<dbReference type="EMBL" id="WJBU01000018">
    <property type="protein sequence ID" value="MRD48951.1"/>
    <property type="molecule type" value="Genomic_DNA"/>
</dbReference>
<dbReference type="PANTHER" id="PTHR35603">
    <property type="match status" value="1"/>
</dbReference>
<name>A0A844BER6_9BURK</name>
<reference evidence="4 5" key="1">
    <citation type="submission" date="2019-11" db="EMBL/GenBank/DDBJ databases">
        <title>Caenimonas koreensis gen. nov., sp. nov., isolated from activated sludge.</title>
        <authorList>
            <person name="Seung H.R."/>
        </authorList>
    </citation>
    <scope>NUCLEOTIDE SEQUENCE [LARGE SCALE GENOMIC DNA]</scope>
    <source>
        <strain evidence="4 5">EMB320</strain>
    </source>
</reference>
<evidence type="ECO:0000256" key="2">
    <source>
        <dbReference type="ARBA" id="ARBA00023136"/>
    </source>
</evidence>
<dbReference type="PANTHER" id="PTHR35603:SF2">
    <property type="entry name" value="OUTER MEMBRANE LIPOPROTEIN"/>
    <property type="match status" value="1"/>
</dbReference>
<comment type="caution">
    <text evidence="4">The sequence shown here is derived from an EMBL/GenBank/DDBJ whole genome shotgun (WGS) entry which is preliminary data.</text>
</comment>
<evidence type="ECO:0000259" key="3">
    <source>
        <dbReference type="Pfam" id="PF05433"/>
    </source>
</evidence>
<evidence type="ECO:0000256" key="1">
    <source>
        <dbReference type="ARBA" id="ARBA00004370"/>
    </source>
</evidence>
<evidence type="ECO:0000313" key="5">
    <source>
        <dbReference type="Proteomes" id="UP000487350"/>
    </source>
</evidence>
<dbReference type="GO" id="GO:0019867">
    <property type="term" value="C:outer membrane"/>
    <property type="evidence" value="ECO:0007669"/>
    <property type="project" value="InterPro"/>
</dbReference>
<dbReference type="OrthoDB" id="9153931at2"/>
<feature type="domain" description="Glycine zipper 2TM" evidence="3">
    <location>
        <begin position="114"/>
        <end position="152"/>
    </location>
</feature>
<comment type="subcellular location">
    <subcellularLocation>
        <location evidence="1">Membrane</location>
    </subcellularLocation>
</comment>
<proteinExistence type="predicted"/>